<sequence length="56" mass="5916">MAGTVHPHRHAAPPPRPRGPLHRGCAAVALRECNKEPGYPCTVLAILGSAKEPRIG</sequence>
<feature type="compositionally biased region" description="Basic residues" evidence="1">
    <location>
        <begin position="1"/>
        <end position="11"/>
    </location>
</feature>
<reference evidence="2" key="1">
    <citation type="submission" date="2014-09" db="EMBL/GenBank/DDBJ databases">
        <authorList>
            <person name="Magalhaes I.L.F."/>
            <person name="Oliveira U."/>
            <person name="Santos F.R."/>
            <person name="Vidigal T.H.D.A."/>
            <person name="Brescovit A.D."/>
            <person name="Santos A.J."/>
        </authorList>
    </citation>
    <scope>NUCLEOTIDE SEQUENCE</scope>
    <source>
        <tissue evidence="2">Shoot tissue taken approximately 20 cm above the soil surface</tissue>
    </source>
</reference>
<organism evidence="2">
    <name type="scientific">Arundo donax</name>
    <name type="common">Giant reed</name>
    <name type="synonym">Donax arundinaceus</name>
    <dbReference type="NCBI Taxonomy" id="35708"/>
    <lineage>
        <taxon>Eukaryota</taxon>
        <taxon>Viridiplantae</taxon>
        <taxon>Streptophyta</taxon>
        <taxon>Embryophyta</taxon>
        <taxon>Tracheophyta</taxon>
        <taxon>Spermatophyta</taxon>
        <taxon>Magnoliopsida</taxon>
        <taxon>Liliopsida</taxon>
        <taxon>Poales</taxon>
        <taxon>Poaceae</taxon>
        <taxon>PACMAD clade</taxon>
        <taxon>Arundinoideae</taxon>
        <taxon>Arundineae</taxon>
        <taxon>Arundo</taxon>
    </lineage>
</organism>
<evidence type="ECO:0000256" key="1">
    <source>
        <dbReference type="SAM" id="MobiDB-lite"/>
    </source>
</evidence>
<dbReference type="AlphaFoldDB" id="A0A0A9F2Z8"/>
<dbReference type="EMBL" id="GBRH01191194">
    <property type="protein sequence ID" value="JAE06702.1"/>
    <property type="molecule type" value="Transcribed_RNA"/>
</dbReference>
<reference evidence="2" key="2">
    <citation type="journal article" date="2015" name="Data Brief">
        <title>Shoot transcriptome of the giant reed, Arundo donax.</title>
        <authorList>
            <person name="Barrero R.A."/>
            <person name="Guerrero F.D."/>
            <person name="Moolhuijzen P."/>
            <person name="Goolsby J.A."/>
            <person name="Tidwell J."/>
            <person name="Bellgard S.E."/>
            <person name="Bellgard M.I."/>
        </authorList>
    </citation>
    <scope>NUCLEOTIDE SEQUENCE</scope>
    <source>
        <tissue evidence="2">Shoot tissue taken approximately 20 cm above the soil surface</tissue>
    </source>
</reference>
<evidence type="ECO:0000313" key="2">
    <source>
        <dbReference type="EMBL" id="JAE06702.1"/>
    </source>
</evidence>
<name>A0A0A9F2Z8_ARUDO</name>
<feature type="region of interest" description="Disordered" evidence="1">
    <location>
        <begin position="1"/>
        <end position="22"/>
    </location>
</feature>
<protein>
    <submittedName>
        <fullName evidence="2">Uncharacterized protein</fullName>
    </submittedName>
</protein>
<proteinExistence type="predicted"/>
<accession>A0A0A9F2Z8</accession>